<dbReference type="RefSeq" id="WP_167203871.1">
    <property type="nucleotide sequence ID" value="NZ_JAASRO010000001.1"/>
</dbReference>
<sequence>MRLVAEFTTEPFDVDEGAPPAHATEALRAAEAAGLDCEFGPLGTQVSGEQQLLLSALPEVLDAAFAGGASQVTLQVRRDA</sequence>
<name>A0A7X5V787_9ACTN</name>
<evidence type="ECO:0000313" key="2">
    <source>
        <dbReference type="EMBL" id="NIK55163.1"/>
    </source>
</evidence>
<organism evidence="2 3">
    <name type="scientific">Kribbella shirazensis</name>
    <dbReference type="NCBI Taxonomy" id="1105143"/>
    <lineage>
        <taxon>Bacteria</taxon>
        <taxon>Bacillati</taxon>
        <taxon>Actinomycetota</taxon>
        <taxon>Actinomycetes</taxon>
        <taxon>Propionibacteriales</taxon>
        <taxon>Kribbellaceae</taxon>
        <taxon>Kribbella</taxon>
    </lineage>
</organism>
<protein>
    <submittedName>
        <fullName evidence="2">Uncharacterized protein YqgV (UPF0045/DUF77 family)</fullName>
    </submittedName>
</protein>
<accession>A0A7X5V787</accession>
<comment type="caution">
    <text evidence="2">The sequence shown here is derived from an EMBL/GenBank/DDBJ whole genome shotgun (WGS) entry which is preliminary data.</text>
</comment>
<dbReference type="Pfam" id="PF01910">
    <property type="entry name" value="Thiamine_BP"/>
    <property type="match status" value="1"/>
</dbReference>
<reference evidence="2 3" key="1">
    <citation type="submission" date="2020-03" db="EMBL/GenBank/DDBJ databases">
        <title>Sequencing the genomes of 1000 actinobacteria strains.</title>
        <authorList>
            <person name="Klenk H.-P."/>
        </authorList>
    </citation>
    <scope>NUCLEOTIDE SEQUENCE [LARGE SCALE GENOMIC DNA]</scope>
    <source>
        <strain evidence="2 3">DSM 45490</strain>
    </source>
</reference>
<dbReference type="InterPro" id="IPR002767">
    <property type="entry name" value="Thiamine_BP"/>
</dbReference>
<keyword evidence="3" id="KW-1185">Reference proteome</keyword>
<proteinExistence type="predicted"/>
<dbReference type="InterPro" id="IPR029756">
    <property type="entry name" value="MTH1187/YkoF-like"/>
</dbReference>
<dbReference type="AlphaFoldDB" id="A0A7X5V787"/>
<dbReference type="Gene3D" id="3.30.70.930">
    <property type="match status" value="1"/>
</dbReference>
<evidence type="ECO:0000313" key="3">
    <source>
        <dbReference type="Proteomes" id="UP000555407"/>
    </source>
</evidence>
<evidence type="ECO:0000259" key="1">
    <source>
        <dbReference type="Pfam" id="PF01910"/>
    </source>
</evidence>
<dbReference type="EMBL" id="JAASRO010000001">
    <property type="protein sequence ID" value="NIK55163.1"/>
    <property type="molecule type" value="Genomic_DNA"/>
</dbReference>
<gene>
    <name evidence="2" type="ORF">BJY22_000880</name>
</gene>
<dbReference type="SUPFAM" id="SSF89957">
    <property type="entry name" value="MTH1187/YkoF-like"/>
    <property type="match status" value="1"/>
</dbReference>
<feature type="domain" description="Thiamine-binding protein" evidence="1">
    <location>
        <begin position="5"/>
        <end position="78"/>
    </location>
</feature>
<dbReference type="Proteomes" id="UP000555407">
    <property type="component" value="Unassembled WGS sequence"/>
</dbReference>